<organism evidence="2">
    <name type="scientific">Brassica napus</name>
    <name type="common">Rape</name>
    <dbReference type="NCBI Taxonomy" id="3708"/>
    <lineage>
        <taxon>Eukaryota</taxon>
        <taxon>Viridiplantae</taxon>
        <taxon>Streptophyta</taxon>
        <taxon>Embryophyta</taxon>
        <taxon>Tracheophyta</taxon>
        <taxon>Spermatophyta</taxon>
        <taxon>Magnoliopsida</taxon>
        <taxon>eudicotyledons</taxon>
        <taxon>Gunneridae</taxon>
        <taxon>Pentapetalae</taxon>
        <taxon>rosids</taxon>
        <taxon>malvids</taxon>
        <taxon>Brassicales</taxon>
        <taxon>Brassicaceae</taxon>
        <taxon>Brassiceae</taxon>
        <taxon>Brassica</taxon>
    </lineage>
</organism>
<reference evidence="2" key="1">
    <citation type="submission" date="2021-01" db="EMBL/GenBank/DDBJ databases">
        <authorList>
            <consortium name="Genoscope - CEA"/>
            <person name="William W."/>
        </authorList>
    </citation>
    <scope>NUCLEOTIDE SEQUENCE</scope>
</reference>
<dbReference type="EMBL" id="HG994373">
    <property type="protein sequence ID" value="CAF1718421.1"/>
    <property type="molecule type" value="Genomic_DNA"/>
</dbReference>
<name>A0A816IWP1_BRANA</name>
<feature type="compositionally biased region" description="Basic and acidic residues" evidence="1">
    <location>
        <begin position="66"/>
        <end position="75"/>
    </location>
</feature>
<evidence type="ECO:0000313" key="2">
    <source>
        <dbReference type="EMBL" id="CAF1718421.1"/>
    </source>
</evidence>
<proteinExistence type="predicted"/>
<evidence type="ECO:0000256" key="1">
    <source>
        <dbReference type="SAM" id="MobiDB-lite"/>
    </source>
</evidence>
<protein>
    <submittedName>
        <fullName evidence="2">(rape) hypothetical protein</fullName>
    </submittedName>
</protein>
<accession>A0A816IWP1</accession>
<gene>
    <name evidence="2" type="ORF">DARMORV10_C09P14100.1</name>
</gene>
<dbReference type="Proteomes" id="UP001295469">
    <property type="component" value="Chromosome C09"/>
</dbReference>
<dbReference type="AlphaFoldDB" id="A0A816IWP1"/>
<feature type="region of interest" description="Disordered" evidence="1">
    <location>
        <begin position="56"/>
        <end position="75"/>
    </location>
</feature>
<sequence length="75" mass="7992">MRSFPIRYSCSRKGHQSEPKYKEIFGQKNGPCAFAPLAHAKSRPCIGAGAGVGVLHQGGNGGGAKMTEEERGEEM</sequence>